<organism evidence="2 3">
    <name type="scientific">Lepraria finkii</name>
    <dbReference type="NCBI Taxonomy" id="1340010"/>
    <lineage>
        <taxon>Eukaryota</taxon>
        <taxon>Fungi</taxon>
        <taxon>Dikarya</taxon>
        <taxon>Ascomycota</taxon>
        <taxon>Pezizomycotina</taxon>
        <taxon>Lecanoromycetes</taxon>
        <taxon>OSLEUM clade</taxon>
        <taxon>Lecanoromycetidae</taxon>
        <taxon>Lecanorales</taxon>
        <taxon>Lecanorineae</taxon>
        <taxon>Stereocaulaceae</taxon>
        <taxon>Lepraria</taxon>
    </lineage>
</organism>
<comment type="caution">
    <text evidence="2">The sequence shown here is derived from an EMBL/GenBank/DDBJ whole genome shotgun (WGS) entry which is preliminary data.</text>
</comment>
<dbReference type="EMBL" id="JBHFEH010000053">
    <property type="protein sequence ID" value="KAL2050082.1"/>
    <property type="molecule type" value="Genomic_DNA"/>
</dbReference>
<dbReference type="PROSITE" id="PS50181">
    <property type="entry name" value="FBOX"/>
    <property type="match status" value="1"/>
</dbReference>
<keyword evidence="3" id="KW-1185">Reference proteome</keyword>
<evidence type="ECO:0000313" key="3">
    <source>
        <dbReference type="Proteomes" id="UP001590951"/>
    </source>
</evidence>
<protein>
    <recommendedName>
        <fullName evidence="1">F-box domain-containing protein</fullName>
    </recommendedName>
</protein>
<evidence type="ECO:0000313" key="2">
    <source>
        <dbReference type="EMBL" id="KAL2050082.1"/>
    </source>
</evidence>
<dbReference type="CDD" id="cd09917">
    <property type="entry name" value="F-box_SF"/>
    <property type="match status" value="1"/>
</dbReference>
<dbReference type="InterPro" id="IPR036047">
    <property type="entry name" value="F-box-like_dom_sf"/>
</dbReference>
<gene>
    <name evidence="2" type="ORF">ABVK25_009692</name>
</gene>
<dbReference type="InterPro" id="IPR001810">
    <property type="entry name" value="F-box_dom"/>
</dbReference>
<dbReference type="SUPFAM" id="SSF81383">
    <property type="entry name" value="F-box domain"/>
    <property type="match status" value="1"/>
</dbReference>
<feature type="domain" description="F-box" evidence="1">
    <location>
        <begin position="78"/>
        <end position="114"/>
    </location>
</feature>
<reference evidence="2 3" key="1">
    <citation type="submission" date="2024-09" db="EMBL/GenBank/DDBJ databases">
        <title>Rethinking Asexuality: The Enigmatic Case of Functional Sexual Genes in Lepraria (Stereocaulaceae).</title>
        <authorList>
            <person name="Doellman M."/>
            <person name="Sun Y."/>
            <person name="Barcenas-Pena A."/>
            <person name="Lumbsch H.T."/>
            <person name="Grewe F."/>
        </authorList>
    </citation>
    <scope>NUCLEOTIDE SEQUENCE [LARGE SCALE GENOMIC DNA]</scope>
    <source>
        <strain evidence="2 3">Grewe 0041</strain>
    </source>
</reference>
<name>A0ABR4AWN5_9LECA</name>
<dbReference type="Proteomes" id="UP001590951">
    <property type="component" value="Unassembled WGS sequence"/>
</dbReference>
<proteinExistence type="predicted"/>
<accession>A0ABR4AWN5</accession>
<evidence type="ECO:0000259" key="1">
    <source>
        <dbReference type="PROSITE" id="PS50181"/>
    </source>
</evidence>
<sequence length="369" mass="41737">MGQYWYIFSMDKGEILSCIGKLGEFLWEEEADCLVDILAVPVKPGPVQSSCAPMRLIEISGIKSWPNQKDLEPTRQIQPYLAIIPDELILKIFHDLDFLSCFRLSLISTRLWKIGWLFFQQKATEFMSPWAGAKIICLGDECKSGDWPVGLLTAEEENVVNKGLDEAEVDPDEGFFQDPGNLLTLVMCRFREINSKVEPFQILSDPVPGQAEDLESPRTALDEARHLPKSELSQVRSFAYGEKMANYYPETENWILRNLTTAEFVQGDKLFAAFHRPGRQCGPYLGYPGFGEAVMCRICWSTNHSTVPCAGFNRGVWAGHRFEICTEKIHALKSDSGWRDATSEIVDELSVALNLPTLTKSKKIEDRKQ</sequence>